<dbReference type="Gene3D" id="3.40.50.1240">
    <property type="entry name" value="Phosphoglycerate mutase-like"/>
    <property type="match status" value="1"/>
</dbReference>
<sequence>MNRFFIVRHGETFWNIDGRTQGHGDSKLTENGIKQAQRLAKKLSNYDIDYIYSSDLGRTIQTSEMISNTLSKKIEYREDLREINFGKWEGLTIEEIKKDYSDIYTVWRNEPHNALIPEAENLYKLKQRLLNCVNELNEKHENSNIVLVSHGMSIKVLLLSLLESELSNIYRIKQDNTALNIVEFRNYGPVIIKTNDTSHLEGEKYE</sequence>
<dbReference type="InterPro" id="IPR029033">
    <property type="entry name" value="His_PPase_superfam"/>
</dbReference>
<reference evidence="3 4" key="1">
    <citation type="submission" date="2023-03" db="EMBL/GenBank/DDBJ databases">
        <title>Complete genome sequence of Tepidibacter sp. SWIR-1, isolated from a deep-sea hydrothermal vent.</title>
        <authorList>
            <person name="Li X."/>
        </authorList>
    </citation>
    <scope>NUCLEOTIDE SEQUENCE [LARGE SCALE GENOMIC DNA]</scope>
    <source>
        <strain evidence="3 4">SWIR-1</strain>
    </source>
</reference>
<dbReference type="InterPro" id="IPR050275">
    <property type="entry name" value="PGM_Phosphatase"/>
</dbReference>
<accession>A0ABY8EJV3</accession>
<dbReference type="RefSeq" id="WP_277734434.1">
    <property type="nucleotide sequence ID" value="NZ_CP120733.1"/>
</dbReference>
<dbReference type="InterPro" id="IPR001345">
    <property type="entry name" value="PG/BPGM_mutase_AS"/>
</dbReference>
<organism evidence="3 4">
    <name type="scientific">Tepidibacter hydrothermalis</name>
    <dbReference type="NCBI Taxonomy" id="3036126"/>
    <lineage>
        <taxon>Bacteria</taxon>
        <taxon>Bacillati</taxon>
        <taxon>Bacillota</taxon>
        <taxon>Clostridia</taxon>
        <taxon>Peptostreptococcales</taxon>
        <taxon>Peptostreptococcaceae</taxon>
        <taxon>Tepidibacter</taxon>
    </lineage>
</organism>
<dbReference type="PANTHER" id="PTHR48100:SF1">
    <property type="entry name" value="HISTIDINE PHOSPHATASE FAMILY PROTEIN-RELATED"/>
    <property type="match status" value="1"/>
</dbReference>
<keyword evidence="4" id="KW-1185">Reference proteome</keyword>
<dbReference type="PANTHER" id="PTHR48100">
    <property type="entry name" value="BROAD-SPECIFICITY PHOSPHATASE YOR283W-RELATED"/>
    <property type="match status" value="1"/>
</dbReference>
<proteinExistence type="predicted"/>
<evidence type="ECO:0000313" key="3">
    <source>
        <dbReference type="EMBL" id="WFD12139.1"/>
    </source>
</evidence>
<evidence type="ECO:0000256" key="2">
    <source>
        <dbReference type="ARBA" id="ARBA00023235"/>
    </source>
</evidence>
<gene>
    <name evidence="3" type="ORF">P4S50_08675</name>
</gene>
<dbReference type="CDD" id="cd07067">
    <property type="entry name" value="HP_PGM_like"/>
    <property type="match status" value="1"/>
</dbReference>
<name>A0ABY8EJV3_9FIRM</name>
<keyword evidence="1" id="KW-0324">Glycolysis</keyword>
<protein>
    <submittedName>
        <fullName evidence="3">Histidine phosphatase family protein</fullName>
    </submittedName>
</protein>
<dbReference type="PIRSF" id="PIRSF000709">
    <property type="entry name" value="6PFK_2-Ptase"/>
    <property type="match status" value="1"/>
</dbReference>
<dbReference type="SMART" id="SM00855">
    <property type="entry name" value="PGAM"/>
    <property type="match status" value="1"/>
</dbReference>
<dbReference type="InterPro" id="IPR013078">
    <property type="entry name" value="His_Pase_superF_clade-1"/>
</dbReference>
<dbReference type="SUPFAM" id="SSF53254">
    <property type="entry name" value="Phosphoglycerate mutase-like"/>
    <property type="match status" value="1"/>
</dbReference>
<dbReference type="Pfam" id="PF00300">
    <property type="entry name" value="His_Phos_1"/>
    <property type="match status" value="1"/>
</dbReference>
<evidence type="ECO:0000313" key="4">
    <source>
        <dbReference type="Proteomes" id="UP001222800"/>
    </source>
</evidence>
<dbReference type="Proteomes" id="UP001222800">
    <property type="component" value="Chromosome"/>
</dbReference>
<keyword evidence="2" id="KW-0413">Isomerase</keyword>
<evidence type="ECO:0000256" key="1">
    <source>
        <dbReference type="ARBA" id="ARBA00023152"/>
    </source>
</evidence>
<dbReference type="EMBL" id="CP120733">
    <property type="protein sequence ID" value="WFD12139.1"/>
    <property type="molecule type" value="Genomic_DNA"/>
</dbReference>
<dbReference type="PROSITE" id="PS00175">
    <property type="entry name" value="PG_MUTASE"/>
    <property type="match status" value="1"/>
</dbReference>